<accession>A0ABD5X980</accession>
<evidence type="ECO:0000313" key="4">
    <source>
        <dbReference type="Proteomes" id="UP001596414"/>
    </source>
</evidence>
<gene>
    <name evidence="3" type="ORF">ACFQJ7_02715</name>
</gene>
<dbReference type="EMBL" id="JBHSZQ010000002">
    <property type="protein sequence ID" value="MFC7124952.1"/>
    <property type="molecule type" value="Genomic_DNA"/>
</dbReference>
<keyword evidence="1 3" id="KW-0808">Transferase</keyword>
<dbReference type="GO" id="GO:0016779">
    <property type="term" value="F:nucleotidyltransferase activity"/>
    <property type="evidence" value="ECO:0007669"/>
    <property type="project" value="UniProtKB-ARBA"/>
</dbReference>
<dbReference type="RefSeq" id="WP_267638276.1">
    <property type="nucleotide sequence ID" value="NZ_JAODIY010000013.1"/>
</dbReference>
<dbReference type="InterPro" id="IPR025877">
    <property type="entry name" value="MobA-like_NTP_Trfase"/>
</dbReference>
<dbReference type="Pfam" id="PF12804">
    <property type="entry name" value="NTP_transf_3"/>
    <property type="match status" value="1"/>
</dbReference>
<dbReference type="AlphaFoldDB" id="A0ABD5X980"/>
<evidence type="ECO:0000313" key="3">
    <source>
        <dbReference type="EMBL" id="MFC7124952.1"/>
    </source>
</evidence>
<comment type="caution">
    <text evidence="3">The sequence shown here is derived from an EMBL/GenBank/DDBJ whole genome shotgun (WGS) entry which is preliminary data.</text>
</comment>
<dbReference type="PANTHER" id="PTHR19136:SF86">
    <property type="entry name" value="ADENOSYLCOBINAMIDE-PHOSPHATE GUANYLYLTRANSFERASE"/>
    <property type="match status" value="1"/>
</dbReference>
<dbReference type="InterPro" id="IPR029044">
    <property type="entry name" value="Nucleotide-diphossugar_trans"/>
</dbReference>
<reference evidence="3 4" key="1">
    <citation type="journal article" date="2014" name="Int. J. Syst. Evol. Microbiol.">
        <title>Complete genome sequence of Corynebacterium casei LMG S-19264T (=DSM 44701T), isolated from a smear-ripened cheese.</title>
        <authorList>
            <consortium name="US DOE Joint Genome Institute (JGI-PGF)"/>
            <person name="Walter F."/>
            <person name="Albersmeier A."/>
            <person name="Kalinowski J."/>
            <person name="Ruckert C."/>
        </authorList>
    </citation>
    <scope>NUCLEOTIDE SEQUENCE [LARGE SCALE GENOMIC DNA]</scope>
    <source>
        <strain evidence="3 4">CGMCC 4.7215</strain>
    </source>
</reference>
<protein>
    <submittedName>
        <fullName evidence="3">NTP transferase domain-containing protein</fullName>
    </submittedName>
</protein>
<proteinExistence type="predicted"/>
<dbReference type="Proteomes" id="UP001596414">
    <property type="component" value="Unassembled WGS sequence"/>
</dbReference>
<dbReference type="SUPFAM" id="SSF53448">
    <property type="entry name" value="Nucleotide-diphospho-sugar transferases"/>
    <property type="match status" value="1"/>
</dbReference>
<dbReference type="Gene3D" id="3.90.550.10">
    <property type="entry name" value="Spore Coat Polysaccharide Biosynthesis Protein SpsA, Chain A"/>
    <property type="match status" value="1"/>
</dbReference>
<feature type="domain" description="MobA-like NTP transferase" evidence="2">
    <location>
        <begin position="2"/>
        <end position="109"/>
    </location>
</feature>
<dbReference type="PANTHER" id="PTHR19136">
    <property type="entry name" value="MOLYBDENUM COFACTOR GUANYLYLTRANSFERASE"/>
    <property type="match status" value="1"/>
</dbReference>
<organism evidence="3 4">
    <name type="scientific">Halovenus rubra</name>
    <dbReference type="NCBI Taxonomy" id="869890"/>
    <lineage>
        <taxon>Archaea</taxon>
        <taxon>Methanobacteriati</taxon>
        <taxon>Methanobacteriota</taxon>
        <taxon>Stenosarchaea group</taxon>
        <taxon>Halobacteria</taxon>
        <taxon>Halobacteriales</taxon>
        <taxon>Haloarculaceae</taxon>
        <taxon>Halovenus</taxon>
    </lineage>
</organism>
<evidence type="ECO:0000256" key="1">
    <source>
        <dbReference type="ARBA" id="ARBA00022679"/>
    </source>
</evidence>
<name>A0ABD5X980_9EURY</name>
<evidence type="ECO:0000259" key="2">
    <source>
        <dbReference type="Pfam" id="PF12804"/>
    </source>
</evidence>
<sequence>MCGGKGCRLKSDTEKPLVEIGGVPMVKRVLSALGESDVDAVYAAVSPHVPHTAESLKSSPVTRIDTPGDGYVEDLTVVLDTLELPVLTVVADLPLVTGKIIDTVLDSHSGGALGVYTPAVVKRQLGASLDLTVDREERELAPTGLNIVGDGTETTYMTHNIRLAVNVNRPEDVQLAEDLI</sequence>